<dbReference type="Proteomes" id="UP000747791">
    <property type="component" value="Unassembled WGS sequence"/>
</dbReference>
<dbReference type="InterPro" id="IPR024567">
    <property type="entry name" value="RNase_HII/HIII_dom"/>
</dbReference>
<dbReference type="InterPro" id="IPR012337">
    <property type="entry name" value="RNaseH-like_sf"/>
</dbReference>
<dbReference type="GO" id="GO:0003723">
    <property type="term" value="F:RNA binding"/>
    <property type="evidence" value="ECO:0007669"/>
    <property type="project" value="UniProtKB-UniRule"/>
</dbReference>
<evidence type="ECO:0000256" key="14">
    <source>
        <dbReference type="HAMAP-Rule" id="MF_00052"/>
    </source>
</evidence>
<dbReference type="SUPFAM" id="SSF53098">
    <property type="entry name" value="Ribonuclease H-like"/>
    <property type="match status" value="1"/>
</dbReference>
<keyword evidence="8 14" id="KW-0963">Cytoplasm</keyword>
<accession>A0A966M3M4</accession>
<keyword evidence="10 14" id="KW-0479">Metal-binding</keyword>
<gene>
    <name evidence="14" type="primary">rnhB</name>
    <name evidence="18" type="ORF">EBX74_03330</name>
</gene>
<keyword evidence="9 14" id="KW-0540">Nuclease</keyword>
<evidence type="ECO:0000313" key="19">
    <source>
        <dbReference type="Proteomes" id="UP000747791"/>
    </source>
</evidence>
<dbReference type="GO" id="GO:0004523">
    <property type="term" value="F:RNA-DNA hybrid ribonuclease activity"/>
    <property type="evidence" value="ECO:0007669"/>
    <property type="project" value="UniProtKB-UniRule"/>
</dbReference>
<proteinExistence type="inferred from homology"/>
<evidence type="ECO:0000256" key="1">
    <source>
        <dbReference type="ARBA" id="ARBA00000077"/>
    </source>
</evidence>
<evidence type="ECO:0000256" key="2">
    <source>
        <dbReference type="ARBA" id="ARBA00001946"/>
    </source>
</evidence>
<reference evidence="18" key="1">
    <citation type="submission" date="2018-10" db="EMBL/GenBank/DDBJ databases">
        <title>Iterative Subtractive Binning of Freshwater Chronoseries Metagenomes Recovers Nearly Complete Genomes from over Four Hundred Novel Species.</title>
        <authorList>
            <person name="Rodriguez-R L.M."/>
            <person name="Tsementzi D."/>
            <person name="Luo C."/>
            <person name="Konstantinidis K.T."/>
        </authorList>
    </citation>
    <scope>NUCLEOTIDE SEQUENCE</scope>
    <source>
        <strain evidence="18">WB8_2A_004</strain>
    </source>
</reference>
<dbReference type="CDD" id="cd07182">
    <property type="entry name" value="RNase_HII_bacteria_HII_like"/>
    <property type="match status" value="1"/>
</dbReference>
<dbReference type="InterPro" id="IPR022898">
    <property type="entry name" value="RNase_HII"/>
</dbReference>
<evidence type="ECO:0000259" key="17">
    <source>
        <dbReference type="PROSITE" id="PS51975"/>
    </source>
</evidence>
<evidence type="ECO:0000256" key="13">
    <source>
        <dbReference type="ARBA" id="ARBA00023211"/>
    </source>
</evidence>
<evidence type="ECO:0000256" key="7">
    <source>
        <dbReference type="ARBA" id="ARBA00019179"/>
    </source>
</evidence>
<dbReference type="GO" id="GO:0005737">
    <property type="term" value="C:cytoplasm"/>
    <property type="evidence" value="ECO:0007669"/>
    <property type="project" value="UniProtKB-SubCell"/>
</dbReference>
<evidence type="ECO:0000256" key="11">
    <source>
        <dbReference type="ARBA" id="ARBA00022759"/>
    </source>
</evidence>
<dbReference type="PANTHER" id="PTHR10954">
    <property type="entry name" value="RIBONUCLEASE H2 SUBUNIT A"/>
    <property type="match status" value="1"/>
</dbReference>
<feature type="binding site" evidence="14 15">
    <location>
        <position position="111"/>
    </location>
    <ligand>
        <name>a divalent metal cation</name>
        <dbReference type="ChEBI" id="CHEBI:60240"/>
    </ligand>
</feature>
<dbReference type="EC" id="3.1.26.4" evidence="6 14"/>
<evidence type="ECO:0000256" key="16">
    <source>
        <dbReference type="RuleBase" id="RU003515"/>
    </source>
</evidence>
<comment type="cofactor">
    <cofactor evidence="2">
        <name>Mg(2+)</name>
        <dbReference type="ChEBI" id="CHEBI:18420"/>
    </cofactor>
</comment>
<name>A0A966M3M4_9PROT</name>
<dbReference type="PROSITE" id="PS51975">
    <property type="entry name" value="RNASE_H_2"/>
    <property type="match status" value="1"/>
</dbReference>
<feature type="binding site" evidence="14 15">
    <location>
        <position position="21"/>
    </location>
    <ligand>
        <name>a divalent metal cation</name>
        <dbReference type="ChEBI" id="CHEBI:60240"/>
    </ligand>
</feature>
<dbReference type="InterPro" id="IPR001352">
    <property type="entry name" value="RNase_HII/HIII"/>
</dbReference>
<dbReference type="PANTHER" id="PTHR10954:SF18">
    <property type="entry name" value="RIBONUCLEASE HII"/>
    <property type="match status" value="1"/>
</dbReference>
<keyword evidence="12 14" id="KW-0378">Hydrolase</keyword>
<comment type="similarity">
    <text evidence="5 14 16">Belongs to the RNase HII family.</text>
</comment>
<keyword evidence="13 14" id="KW-0464">Manganese</keyword>
<evidence type="ECO:0000256" key="6">
    <source>
        <dbReference type="ARBA" id="ARBA00012180"/>
    </source>
</evidence>
<dbReference type="InterPro" id="IPR036397">
    <property type="entry name" value="RNaseH_sf"/>
</dbReference>
<evidence type="ECO:0000256" key="10">
    <source>
        <dbReference type="ARBA" id="ARBA00022723"/>
    </source>
</evidence>
<comment type="subcellular location">
    <subcellularLocation>
        <location evidence="4 14">Cytoplasm</location>
    </subcellularLocation>
</comment>
<dbReference type="Pfam" id="PF01351">
    <property type="entry name" value="RNase_HII"/>
    <property type="match status" value="1"/>
</dbReference>
<evidence type="ECO:0000256" key="3">
    <source>
        <dbReference type="ARBA" id="ARBA00004065"/>
    </source>
</evidence>
<evidence type="ECO:0000256" key="15">
    <source>
        <dbReference type="PROSITE-ProRule" id="PRU01319"/>
    </source>
</evidence>
<comment type="function">
    <text evidence="3 14 16">Endonuclease that specifically degrades the RNA of RNA-DNA hybrids.</text>
</comment>
<dbReference type="Gene3D" id="3.30.420.10">
    <property type="entry name" value="Ribonuclease H-like superfamily/Ribonuclease H"/>
    <property type="match status" value="1"/>
</dbReference>
<comment type="caution">
    <text evidence="18">The sequence shown here is derived from an EMBL/GenBank/DDBJ whole genome shotgun (WGS) entry which is preliminary data.</text>
</comment>
<organism evidence="18 19">
    <name type="scientific">Candidatus Fonsibacter lacus</name>
    <dbReference type="NCBI Taxonomy" id="2576439"/>
    <lineage>
        <taxon>Bacteria</taxon>
        <taxon>Pseudomonadati</taxon>
        <taxon>Pseudomonadota</taxon>
        <taxon>Alphaproteobacteria</taxon>
        <taxon>Candidatus Pelagibacterales</taxon>
        <taxon>Candidatus Pelagibacterales incertae sedis</taxon>
        <taxon>Candidatus Fonsibacter</taxon>
    </lineage>
</organism>
<dbReference type="GO" id="GO:0006298">
    <property type="term" value="P:mismatch repair"/>
    <property type="evidence" value="ECO:0007669"/>
    <property type="project" value="TreeGrafter"/>
</dbReference>
<dbReference type="NCBIfam" id="NF000595">
    <property type="entry name" value="PRK00015.1-3"/>
    <property type="match status" value="1"/>
</dbReference>
<evidence type="ECO:0000313" key="18">
    <source>
        <dbReference type="EMBL" id="NCU53316.1"/>
    </source>
</evidence>
<evidence type="ECO:0000256" key="4">
    <source>
        <dbReference type="ARBA" id="ARBA00004496"/>
    </source>
</evidence>
<evidence type="ECO:0000256" key="12">
    <source>
        <dbReference type="ARBA" id="ARBA00022801"/>
    </source>
</evidence>
<dbReference type="GO" id="GO:0030145">
    <property type="term" value="F:manganese ion binding"/>
    <property type="evidence" value="ECO:0007669"/>
    <property type="project" value="UniProtKB-UniRule"/>
</dbReference>
<feature type="domain" description="RNase H type-2" evidence="17">
    <location>
        <begin position="14"/>
        <end position="199"/>
    </location>
</feature>
<feature type="binding site" evidence="14 15">
    <location>
        <position position="20"/>
    </location>
    <ligand>
        <name>a divalent metal cation</name>
        <dbReference type="ChEBI" id="CHEBI:60240"/>
    </ligand>
</feature>
<evidence type="ECO:0000256" key="5">
    <source>
        <dbReference type="ARBA" id="ARBA00007383"/>
    </source>
</evidence>
<dbReference type="HAMAP" id="MF_00052_B">
    <property type="entry name" value="RNase_HII_B"/>
    <property type="match status" value="1"/>
</dbReference>
<evidence type="ECO:0000256" key="8">
    <source>
        <dbReference type="ARBA" id="ARBA00022490"/>
    </source>
</evidence>
<comment type="catalytic activity">
    <reaction evidence="1 14 15 16">
        <text>Endonucleolytic cleavage to 5'-phosphomonoester.</text>
        <dbReference type="EC" id="3.1.26.4"/>
    </reaction>
</comment>
<protein>
    <recommendedName>
        <fullName evidence="7 14">Ribonuclease HII</fullName>
        <shortName evidence="14">RNase HII</shortName>
        <ecNumber evidence="6 14">3.1.26.4</ecNumber>
    </recommendedName>
</protein>
<evidence type="ECO:0000256" key="9">
    <source>
        <dbReference type="ARBA" id="ARBA00022722"/>
    </source>
</evidence>
<dbReference type="GO" id="GO:0043137">
    <property type="term" value="P:DNA replication, removal of RNA primer"/>
    <property type="evidence" value="ECO:0007669"/>
    <property type="project" value="TreeGrafter"/>
</dbReference>
<dbReference type="AlphaFoldDB" id="A0A966M3M4"/>
<dbReference type="GO" id="GO:0032299">
    <property type="term" value="C:ribonuclease H2 complex"/>
    <property type="evidence" value="ECO:0007669"/>
    <property type="project" value="TreeGrafter"/>
</dbReference>
<dbReference type="EMBL" id="RGOB01000095">
    <property type="protein sequence ID" value="NCU53316.1"/>
    <property type="molecule type" value="Genomic_DNA"/>
</dbReference>
<keyword evidence="11 14" id="KW-0255">Endonuclease</keyword>
<comment type="cofactor">
    <cofactor evidence="14 15">
        <name>Mn(2+)</name>
        <dbReference type="ChEBI" id="CHEBI:29035"/>
    </cofactor>
    <cofactor evidence="14 15">
        <name>Mg(2+)</name>
        <dbReference type="ChEBI" id="CHEBI:18420"/>
    </cofactor>
    <text evidence="14 15">Manganese or magnesium. Binds 1 divalent metal ion per monomer in the absence of substrate. May bind a second metal ion after substrate binding.</text>
</comment>
<sequence length="199" mass="22471">MLSSTKKNDFKFGKNIIGVDEVGRGCLAGPVFAAAIKLDQNNFPEGINDSKKLNKFKRLEIFKVLIKKCEYSIGISSVKEIEQLNILQSSLLAMNRALEKINIKNHVILVDGNFSPNTNKNIRTIIKGDQTCISIAAASIIAKVSRDLFMEELSLKYPNYFWEKNCGYGTKKHLEAIKKYGITEHHRKTFSPIHNLLIN</sequence>